<organism evidence="4 5">
    <name type="scientific">Aspergillus sclerotioniger CBS 115572</name>
    <dbReference type="NCBI Taxonomy" id="1450535"/>
    <lineage>
        <taxon>Eukaryota</taxon>
        <taxon>Fungi</taxon>
        <taxon>Dikarya</taxon>
        <taxon>Ascomycota</taxon>
        <taxon>Pezizomycotina</taxon>
        <taxon>Eurotiomycetes</taxon>
        <taxon>Eurotiomycetidae</taxon>
        <taxon>Eurotiales</taxon>
        <taxon>Aspergillaceae</taxon>
        <taxon>Aspergillus</taxon>
        <taxon>Aspergillus subgen. Circumdati</taxon>
    </lineage>
</organism>
<dbReference type="PROSITE" id="PS00028">
    <property type="entry name" value="ZINC_FINGER_C2H2_1"/>
    <property type="match status" value="1"/>
</dbReference>
<name>A0A317V9E7_9EURO</name>
<dbReference type="Gene3D" id="3.30.160.60">
    <property type="entry name" value="Classic Zinc Finger"/>
    <property type="match status" value="2"/>
</dbReference>
<reference evidence="4 5" key="1">
    <citation type="submission" date="2016-12" db="EMBL/GenBank/DDBJ databases">
        <title>The genomes of Aspergillus section Nigri reveals drivers in fungal speciation.</title>
        <authorList>
            <consortium name="DOE Joint Genome Institute"/>
            <person name="Vesth T.C."/>
            <person name="Nybo J."/>
            <person name="Theobald S."/>
            <person name="Brandl J."/>
            <person name="Frisvad J.C."/>
            <person name="Nielsen K.F."/>
            <person name="Lyhne E.K."/>
            <person name="Kogle M.E."/>
            <person name="Kuo A."/>
            <person name="Riley R."/>
            <person name="Clum A."/>
            <person name="Nolan M."/>
            <person name="Lipzen A."/>
            <person name="Salamov A."/>
            <person name="Henrissat B."/>
            <person name="Wiebenga A."/>
            <person name="De Vries R.P."/>
            <person name="Grigoriev I.V."/>
            <person name="Mortensen U.H."/>
            <person name="Andersen M.R."/>
            <person name="Baker S.E."/>
        </authorList>
    </citation>
    <scope>NUCLEOTIDE SEQUENCE [LARGE SCALE GENOMIC DNA]</scope>
    <source>
        <strain evidence="4 5">CBS 115572</strain>
    </source>
</reference>
<dbReference type="STRING" id="1450535.A0A317V9E7"/>
<dbReference type="EMBL" id="MSFK01000041">
    <property type="protein sequence ID" value="PWY69658.1"/>
    <property type="molecule type" value="Genomic_DNA"/>
</dbReference>
<dbReference type="GeneID" id="37119630"/>
<feature type="domain" description="C2H2-type" evidence="3">
    <location>
        <begin position="195"/>
        <end position="225"/>
    </location>
</feature>
<proteinExistence type="predicted"/>
<comment type="caution">
    <text evidence="4">The sequence shown here is derived from an EMBL/GenBank/DDBJ whole genome shotgun (WGS) entry which is preliminary data.</text>
</comment>
<dbReference type="GO" id="GO:0008270">
    <property type="term" value="F:zinc ion binding"/>
    <property type="evidence" value="ECO:0007669"/>
    <property type="project" value="UniProtKB-KW"/>
</dbReference>
<evidence type="ECO:0000256" key="1">
    <source>
        <dbReference type="PROSITE-ProRule" id="PRU00042"/>
    </source>
</evidence>
<dbReference type="PROSITE" id="PS50157">
    <property type="entry name" value="ZINC_FINGER_C2H2_2"/>
    <property type="match status" value="1"/>
</dbReference>
<accession>A0A317V9E7</accession>
<dbReference type="SMART" id="SM00355">
    <property type="entry name" value="ZnF_C2H2"/>
    <property type="match status" value="2"/>
</dbReference>
<evidence type="ECO:0000256" key="2">
    <source>
        <dbReference type="SAM" id="MobiDB-lite"/>
    </source>
</evidence>
<dbReference type="OrthoDB" id="2687452at2759"/>
<feature type="region of interest" description="Disordered" evidence="2">
    <location>
        <begin position="116"/>
        <end position="136"/>
    </location>
</feature>
<feature type="compositionally biased region" description="Basic residues" evidence="2">
    <location>
        <begin position="120"/>
        <end position="130"/>
    </location>
</feature>
<dbReference type="Pfam" id="PF00096">
    <property type="entry name" value="zf-C2H2"/>
    <property type="match status" value="1"/>
</dbReference>
<dbReference type="InterPro" id="IPR013087">
    <property type="entry name" value="Znf_C2H2_type"/>
</dbReference>
<keyword evidence="1" id="KW-0863">Zinc-finger</keyword>
<keyword evidence="1" id="KW-0862">Zinc</keyword>
<evidence type="ECO:0000259" key="3">
    <source>
        <dbReference type="PROSITE" id="PS50157"/>
    </source>
</evidence>
<sequence length="243" mass="27871">MMASPTEIPTDRFSHDAAFIHVTPNDDENRAMQYHHSETANQSNRHVQRLANMSFLRSECPTPTYHPHWTYFRAPPNPSRNAYQIPAYDGTSLGPNHALTGYIRNGNDEQIGVPSSRHLSGGRHGSHPHRTSMNGVARGSLDTRYRVQRAQPYATNCRTSNLICEWNGCTYAHPFNRAADLIRHVRNIHVSPDSFPCWVPGCDRSFNRSDNLMEHLSRVHQVEREGQSQRSLIDNQHQLRDYY</sequence>
<dbReference type="RefSeq" id="XP_025462486.1">
    <property type="nucleotide sequence ID" value="XM_025617487.1"/>
</dbReference>
<dbReference type="InterPro" id="IPR036236">
    <property type="entry name" value="Znf_C2H2_sf"/>
</dbReference>
<evidence type="ECO:0000313" key="4">
    <source>
        <dbReference type="EMBL" id="PWY69658.1"/>
    </source>
</evidence>
<keyword evidence="5" id="KW-1185">Reference proteome</keyword>
<dbReference type="AlphaFoldDB" id="A0A317V9E7"/>
<dbReference type="Proteomes" id="UP000246702">
    <property type="component" value="Unassembled WGS sequence"/>
</dbReference>
<evidence type="ECO:0000313" key="5">
    <source>
        <dbReference type="Proteomes" id="UP000246702"/>
    </source>
</evidence>
<dbReference type="SUPFAM" id="SSF57667">
    <property type="entry name" value="beta-beta-alpha zinc fingers"/>
    <property type="match status" value="1"/>
</dbReference>
<protein>
    <recommendedName>
        <fullName evidence="3">C2H2-type domain-containing protein</fullName>
    </recommendedName>
</protein>
<keyword evidence="1" id="KW-0479">Metal-binding</keyword>
<gene>
    <name evidence="4" type="ORF">BO94DRAFT_628485</name>
</gene>